<keyword evidence="2" id="KW-1185">Reference proteome</keyword>
<protein>
    <submittedName>
        <fullName evidence="1">DUF499 domain-containing protein</fullName>
    </submittedName>
</protein>
<evidence type="ECO:0000313" key="2">
    <source>
        <dbReference type="Proteomes" id="UP000675379"/>
    </source>
</evidence>
<dbReference type="EMBL" id="JAGSCS010000017">
    <property type="protein sequence ID" value="MBR0576937.1"/>
    <property type="molecule type" value="Genomic_DNA"/>
</dbReference>
<dbReference type="AlphaFoldDB" id="A0A941CQN3"/>
<dbReference type="Proteomes" id="UP000675379">
    <property type="component" value="Unassembled WGS sequence"/>
</dbReference>
<gene>
    <name evidence="1" type="ORF">KCG48_11480</name>
</gene>
<dbReference type="Pfam" id="PF13287">
    <property type="entry name" value="Fn3_assoc"/>
    <property type="match status" value="1"/>
</dbReference>
<dbReference type="InterPro" id="IPR026876">
    <property type="entry name" value="Fn3_assoc_repeat"/>
</dbReference>
<organism evidence="1 2">
    <name type="scientific">Proteiniclasticum sediminis</name>
    <dbReference type="NCBI Taxonomy" id="2804028"/>
    <lineage>
        <taxon>Bacteria</taxon>
        <taxon>Bacillati</taxon>
        <taxon>Bacillota</taxon>
        <taxon>Clostridia</taxon>
        <taxon>Eubacteriales</taxon>
        <taxon>Clostridiaceae</taxon>
        <taxon>Proteiniclasticum</taxon>
    </lineage>
</organism>
<dbReference type="Pfam" id="PF04465">
    <property type="entry name" value="DUF499"/>
    <property type="match status" value="1"/>
</dbReference>
<dbReference type="RefSeq" id="WP_211802356.1">
    <property type="nucleotide sequence ID" value="NZ_JAGSCS010000017.1"/>
</dbReference>
<accession>A0A941CQN3</accession>
<proteinExistence type="predicted"/>
<evidence type="ECO:0000313" key="1">
    <source>
        <dbReference type="EMBL" id="MBR0576937.1"/>
    </source>
</evidence>
<reference evidence="1" key="1">
    <citation type="submission" date="2021-04" db="EMBL/GenBank/DDBJ databases">
        <title>Proteiniclasticum sedimins sp. nov., an obligate anaerobic bacterium isolated from anaerobic sludge.</title>
        <authorList>
            <person name="Liu J."/>
        </authorList>
    </citation>
    <scope>NUCLEOTIDE SEQUENCE</scope>
    <source>
        <strain evidence="1">BAD-10</strain>
    </source>
</reference>
<name>A0A941CQN3_9CLOT</name>
<dbReference type="InterPro" id="IPR007555">
    <property type="entry name" value="DUF499"/>
</dbReference>
<comment type="caution">
    <text evidence="1">The sequence shown here is derived from an EMBL/GenBank/DDBJ whole genome shotgun (WGS) entry which is preliminary data.</text>
</comment>
<sequence length="1038" mass="117896">MRTINEMLKPRENVFSDTAREDVLNLTDLAENRIDANKFFGENFQTQGMTVLFDTAFARFKGESDTGVIKLTQAMGGGKTHSMLALALLAQNPEIRENLLGPTYAGIGDIRVVSFSGRENADFGIWGSVAEQLGKKEFFKDYYSPLKAPGEKSWVELLKGQKTLILLDELPPYLENAKSIMVGNSDLSKVTMTALSNLFTALGKEQLANVCLVFSDLKAAYESGSELLQSSFRELEAEANRIAIEVTPVALNSDEIYHILQKRLFEDASGFEYSLNINDVAIAYKTSVEKSKKLGFTNYTPETVFKGIKDSYPFHPSIKDLYARFKENQNFQQTRGLIKLMRQIVRQFYESGMAKENYLINVFDFDLNEQKMLSHIRQIKPSLEEAINHDIAQDGKSIAEVIDIEKPENKGVTQNIAKLLLVSSLSTANHGLLGLTESEIFGYLSAPNTDINEIKSSLEELKTLCWYMKQDNRGRLYFQNTKNMVAEMNTLVDSYTNENAKKELKRILEQNFSPKLKVCYEMLYVLPAIDEIDLDQNKISLVIYEPYPGSDLHPELKKFHDNISLKNRVMFLSGQRNMMEKLYGNSKKLKAIQQIVDNMANEGVPASDQQYKEAEAQLDKAIQALFSTIRETFVALYYPTKNGIELAEFKLEFKENKFNGEEQIISCLTDSSKYEAFSKDDQFLENLRKKCEARLFTIKELPFSQIKERAATTVAWQWYHPDQLESLRLDCIKKDKWREINGYLVKGPFEKDPTSVVVEQISYDEKTQEFTLKIRGIGGKVYYDIGSDPTSASKEVMDQVLVTAEPAIRFVCIDPTGERKTGDVVEFTGSVPIKYGQRNTPNGDVMTLVTNPKYVVKYTTDGSEPKENGGIYNDEFVLPQDSKYVRVAVYYKDRLLEEKSIYVTKGGGAKPAKTIDKSKALAYRYHNKKQMGDTEASYKELALLSKLDGVLIKGATAEIYNKTNTDHYIEFNASVPYWAGDLQSLIDLVRDTSFKETEVIVDFGYKELMFLTGELFTQWLDMNKFDLNNLIKSGEIIQ</sequence>